<evidence type="ECO:0000256" key="1">
    <source>
        <dbReference type="ARBA" id="ARBA00021843"/>
    </source>
</evidence>
<dbReference type="Proteomes" id="UP000267524">
    <property type="component" value="Unassembled WGS sequence"/>
</dbReference>
<feature type="domain" description="Peptidase S33 tripeptidyl aminopeptidase-like C-terminal" evidence="4">
    <location>
        <begin position="385"/>
        <end position="465"/>
    </location>
</feature>
<name>A0A3M7L9W0_9FLAO</name>
<keyword evidence="2" id="KW-1133">Transmembrane helix</keyword>
<dbReference type="InterPro" id="IPR005944">
    <property type="entry name" value="Pro_iminopeptidase"/>
</dbReference>
<dbReference type="Pfam" id="PF08386">
    <property type="entry name" value="Abhydrolase_4"/>
    <property type="match status" value="1"/>
</dbReference>
<feature type="domain" description="AB hydrolase-1" evidence="3">
    <location>
        <begin position="79"/>
        <end position="225"/>
    </location>
</feature>
<gene>
    <name evidence="5" type="ORF">D1632_14390</name>
</gene>
<dbReference type="GO" id="GO:0005737">
    <property type="term" value="C:cytoplasm"/>
    <property type="evidence" value="ECO:0007669"/>
    <property type="project" value="InterPro"/>
</dbReference>
<proteinExistence type="predicted"/>
<protein>
    <recommendedName>
        <fullName evidence="1">Proline iminopeptidase</fullName>
    </recommendedName>
</protein>
<dbReference type="PANTHER" id="PTHR43722:SF1">
    <property type="entry name" value="PROLINE IMINOPEPTIDASE"/>
    <property type="match status" value="1"/>
</dbReference>
<keyword evidence="2" id="KW-0472">Membrane</keyword>
<evidence type="ECO:0000256" key="2">
    <source>
        <dbReference type="SAM" id="Phobius"/>
    </source>
</evidence>
<evidence type="ECO:0000259" key="3">
    <source>
        <dbReference type="Pfam" id="PF00561"/>
    </source>
</evidence>
<accession>A0A3M7L9W0</accession>
<feature type="transmembrane region" description="Helical" evidence="2">
    <location>
        <begin position="613"/>
        <end position="631"/>
    </location>
</feature>
<comment type="caution">
    <text evidence="5">The sequence shown here is derived from an EMBL/GenBank/DDBJ whole genome shotgun (WGS) entry which is preliminary data.</text>
</comment>
<dbReference type="GO" id="GO:0006508">
    <property type="term" value="P:proteolysis"/>
    <property type="evidence" value="ECO:0007669"/>
    <property type="project" value="InterPro"/>
</dbReference>
<dbReference type="EMBL" id="QWIV01000014">
    <property type="protein sequence ID" value="RMZ58770.1"/>
    <property type="molecule type" value="Genomic_DNA"/>
</dbReference>
<reference evidence="5 6" key="1">
    <citation type="submission" date="2018-08" db="EMBL/GenBank/DDBJ databases">
        <title>Chryseobacterium nematophagum: a novel matrix digesting pathogen of nematodes.</title>
        <authorList>
            <person name="Page A."/>
            <person name="Roberts M."/>
            <person name="Felix M.-A."/>
            <person name="Weir W."/>
        </authorList>
    </citation>
    <scope>NUCLEOTIDE SEQUENCE [LARGE SCALE GENOMIC DNA]</scope>
    <source>
        <strain evidence="5 6">JUb275</strain>
    </source>
</reference>
<dbReference type="GO" id="GO:0004177">
    <property type="term" value="F:aminopeptidase activity"/>
    <property type="evidence" value="ECO:0007669"/>
    <property type="project" value="UniProtKB-EC"/>
</dbReference>
<organism evidence="5 6">
    <name type="scientific">Chryseobacterium nematophagum</name>
    <dbReference type="NCBI Taxonomy" id="2305228"/>
    <lineage>
        <taxon>Bacteria</taxon>
        <taxon>Pseudomonadati</taxon>
        <taxon>Bacteroidota</taxon>
        <taxon>Flavobacteriia</taxon>
        <taxon>Flavobacteriales</taxon>
        <taxon>Weeksellaceae</taxon>
        <taxon>Chryseobacterium group</taxon>
        <taxon>Chryseobacterium</taxon>
    </lineage>
</organism>
<dbReference type="InterPro" id="IPR013595">
    <property type="entry name" value="Pept_S33_TAP-like_C"/>
</dbReference>
<keyword evidence="2" id="KW-0812">Transmembrane</keyword>
<dbReference type="AlphaFoldDB" id="A0A3M7L9W0"/>
<evidence type="ECO:0000313" key="6">
    <source>
        <dbReference type="Proteomes" id="UP000267524"/>
    </source>
</evidence>
<dbReference type="Gene3D" id="3.40.50.1820">
    <property type="entry name" value="alpha/beta hydrolase"/>
    <property type="match status" value="1"/>
</dbReference>
<feature type="transmembrane region" description="Helical" evidence="2">
    <location>
        <begin position="508"/>
        <end position="532"/>
    </location>
</feature>
<dbReference type="SUPFAM" id="SSF53474">
    <property type="entry name" value="alpha/beta-Hydrolases"/>
    <property type="match status" value="1"/>
</dbReference>
<dbReference type="InterPro" id="IPR029058">
    <property type="entry name" value="AB_hydrolase_fold"/>
</dbReference>
<feature type="transmembrane region" description="Helical" evidence="2">
    <location>
        <begin position="544"/>
        <end position="565"/>
    </location>
</feature>
<feature type="transmembrane region" description="Helical" evidence="2">
    <location>
        <begin position="585"/>
        <end position="606"/>
    </location>
</feature>
<keyword evidence="6" id="KW-1185">Reference proteome</keyword>
<evidence type="ECO:0000313" key="5">
    <source>
        <dbReference type="EMBL" id="RMZ58770.1"/>
    </source>
</evidence>
<sequence length="643" mass="73599">MRIFRLFILISLFFCIVVNAQNKLEKVKSYFPDSKELRKDNIDWYRFSVPENWEKVNERKISLAVAVLKSKNTYKQASVVFIQGGPGGNTIAETMFWVDHPLRKNHDIILLDLRGTGFSEPKLCPDLGKKFFEILSKNQSEEQDVKDKVKVSLECRQDMINQGIDLNSYNSTSVANDLHALKNVLKIQKWNVYGVSYGTYIGQNYAKIFPSDVQSLILDSSIPNISEYYTNNTQNYMLSLSRLFKICKEDAKCNKEYPNLEEVYYNTISELEKKPITVDVDQSIVQSGQFTYNVEDYKIAIQQSLYDKKLVEVLPLLIYQFKERNTATLAGLVRAFSGALSLNYGNYFCFTCNEVIPYNNLHKYDSISSKYKKLNGGLSLYRSDFSVCSQWNNNQDILKLRNVSLKNDNPFKVLILSGGFDPITPTYFANETAQNFNNNVLIVKGYTYGHGLGYTKSGASIIKNFVESKPITDSLKQYFNQKYVAFKTGITLNKGIVKMTGDISSKQWYYFIPLIISLLVVFVVFISTLFTIISKKGKISVHVFLLFLTSLLLITVTISLGLGINSTLNDNFYLLAFGLPSKWNFAFQLYRVSLLLSIITFVISLIKAFQSNIPLYIMVFLAIGIIHFYFLDWLSYSYILETS</sequence>
<dbReference type="InterPro" id="IPR000073">
    <property type="entry name" value="AB_hydrolase_1"/>
</dbReference>
<dbReference type="Pfam" id="PF00561">
    <property type="entry name" value="Abhydrolase_1"/>
    <property type="match status" value="1"/>
</dbReference>
<keyword evidence="5" id="KW-0378">Hydrolase</keyword>
<evidence type="ECO:0000259" key="4">
    <source>
        <dbReference type="Pfam" id="PF08386"/>
    </source>
</evidence>
<dbReference type="PANTHER" id="PTHR43722">
    <property type="entry name" value="PROLINE IMINOPEPTIDASE"/>
    <property type="match status" value="1"/>
</dbReference>